<dbReference type="AlphaFoldDB" id="A0AAN6S6P2"/>
<gene>
    <name evidence="2" type="ORF">QBC46DRAFT_380112</name>
</gene>
<organism evidence="2 3">
    <name type="scientific">Diplogelasinospora grovesii</name>
    <dbReference type="NCBI Taxonomy" id="303347"/>
    <lineage>
        <taxon>Eukaryota</taxon>
        <taxon>Fungi</taxon>
        <taxon>Dikarya</taxon>
        <taxon>Ascomycota</taxon>
        <taxon>Pezizomycotina</taxon>
        <taxon>Sordariomycetes</taxon>
        <taxon>Sordariomycetidae</taxon>
        <taxon>Sordariales</taxon>
        <taxon>Diplogelasinosporaceae</taxon>
        <taxon>Diplogelasinospora</taxon>
    </lineage>
</organism>
<dbReference type="EMBL" id="MU853774">
    <property type="protein sequence ID" value="KAK3942395.1"/>
    <property type="molecule type" value="Genomic_DNA"/>
</dbReference>
<dbReference type="Proteomes" id="UP001303473">
    <property type="component" value="Unassembled WGS sequence"/>
</dbReference>
<sequence length="67" mass="7902">MMGTCDLFLISWEIFFPLLQLPGYVHGGYRRPRFVPIRMMCFLMAKASFFFSLILSVYITSERRALD</sequence>
<evidence type="ECO:0000313" key="2">
    <source>
        <dbReference type="EMBL" id="KAK3942395.1"/>
    </source>
</evidence>
<proteinExistence type="predicted"/>
<protein>
    <submittedName>
        <fullName evidence="2">Uncharacterized protein</fullName>
    </submittedName>
</protein>
<reference evidence="3" key="1">
    <citation type="journal article" date="2023" name="Mol. Phylogenet. Evol.">
        <title>Genome-scale phylogeny and comparative genomics of the fungal order Sordariales.</title>
        <authorList>
            <person name="Hensen N."/>
            <person name="Bonometti L."/>
            <person name="Westerberg I."/>
            <person name="Brannstrom I.O."/>
            <person name="Guillou S."/>
            <person name="Cros-Aarteil S."/>
            <person name="Calhoun S."/>
            <person name="Haridas S."/>
            <person name="Kuo A."/>
            <person name="Mondo S."/>
            <person name="Pangilinan J."/>
            <person name="Riley R."/>
            <person name="LaButti K."/>
            <person name="Andreopoulos B."/>
            <person name="Lipzen A."/>
            <person name="Chen C."/>
            <person name="Yan M."/>
            <person name="Daum C."/>
            <person name="Ng V."/>
            <person name="Clum A."/>
            <person name="Steindorff A."/>
            <person name="Ohm R.A."/>
            <person name="Martin F."/>
            <person name="Silar P."/>
            <person name="Natvig D.O."/>
            <person name="Lalanne C."/>
            <person name="Gautier V."/>
            <person name="Ament-Velasquez S.L."/>
            <person name="Kruys A."/>
            <person name="Hutchinson M.I."/>
            <person name="Powell A.J."/>
            <person name="Barry K."/>
            <person name="Miller A.N."/>
            <person name="Grigoriev I.V."/>
            <person name="Debuchy R."/>
            <person name="Gladieux P."/>
            <person name="Hiltunen Thoren M."/>
            <person name="Johannesson H."/>
        </authorList>
    </citation>
    <scope>NUCLEOTIDE SEQUENCE [LARGE SCALE GENOMIC DNA]</scope>
    <source>
        <strain evidence="3">CBS 340.73</strain>
    </source>
</reference>
<feature type="transmembrane region" description="Helical" evidence="1">
    <location>
        <begin position="37"/>
        <end position="59"/>
    </location>
</feature>
<feature type="transmembrane region" description="Helical" evidence="1">
    <location>
        <begin position="7"/>
        <end position="25"/>
    </location>
</feature>
<keyword evidence="1" id="KW-0812">Transmembrane</keyword>
<evidence type="ECO:0000313" key="3">
    <source>
        <dbReference type="Proteomes" id="UP001303473"/>
    </source>
</evidence>
<keyword evidence="3" id="KW-1185">Reference proteome</keyword>
<keyword evidence="1" id="KW-0472">Membrane</keyword>
<keyword evidence="1" id="KW-1133">Transmembrane helix</keyword>
<feature type="non-terminal residue" evidence="2">
    <location>
        <position position="67"/>
    </location>
</feature>
<accession>A0AAN6S6P2</accession>
<evidence type="ECO:0000256" key="1">
    <source>
        <dbReference type="SAM" id="Phobius"/>
    </source>
</evidence>
<comment type="caution">
    <text evidence="2">The sequence shown here is derived from an EMBL/GenBank/DDBJ whole genome shotgun (WGS) entry which is preliminary data.</text>
</comment>
<name>A0AAN6S6P2_9PEZI</name>